<protein>
    <submittedName>
        <fullName evidence="3">Uncharacterized protein</fullName>
    </submittedName>
</protein>
<dbReference type="OrthoDB" id="5376804at2759"/>
<name>G4MZA7_PYRO7</name>
<dbReference type="InterPro" id="IPR021514">
    <property type="entry name" value="DUF3176"/>
</dbReference>
<evidence type="ECO:0000256" key="1">
    <source>
        <dbReference type="SAM" id="MobiDB-lite"/>
    </source>
</evidence>
<feature type="compositionally biased region" description="Basic and acidic residues" evidence="1">
    <location>
        <begin position="116"/>
        <end position="125"/>
    </location>
</feature>
<feature type="transmembrane region" description="Helical" evidence="2">
    <location>
        <begin position="298"/>
        <end position="321"/>
    </location>
</feature>
<dbReference type="PANTHER" id="PTHR35394">
    <property type="entry name" value="DUF3176 DOMAIN-CONTAINING PROTEIN"/>
    <property type="match status" value="1"/>
</dbReference>
<dbReference type="HOGENOM" id="CLU_341005_0_0_1"/>
<evidence type="ECO:0000313" key="3">
    <source>
        <dbReference type="EMBL" id="EHA55380.1"/>
    </source>
</evidence>
<dbReference type="OMA" id="TCSEREG"/>
<feature type="region of interest" description="Disordered" evidence="1">
    <location>
        <begin position="100"/>
        <end position="196"/>
    </location>
</feature>
<dbReference type="KEGG" id="mgr:MGG_08207"/>
<dbReference type="EMBL" id="CM001232">
    <property type="protein sequence ID" value="EHA55380.1"/>
    <property type="molecule type" value="Genomic_DNA"/>
</dbReference>
<keyword evidence="2" id="KW-0812">Transmembrane</keyword>
<dbReference type="AlphaFoldDB" id="G4MZA7"/>
<feature type="compositionally biased region" description="Low complexity" evidence="1">
    <location>
        <begin position="142"/>
        <end position="158"/>
    </location>
</feature>
<dbReference type="VEuPathDB" id="FungiDB:MGG_08207"/>
<reference key="2">
    <citation type="submission" date="2011-05" db="EMBL/GenBank/DDBJ databases">
        <title>The Genome Sequence of Magnaporthe oryzae 70-15.</title>
        <authorList>
            <consortium name="The Broad Institute Genome Sequencing Platform"/>
            <person name="Ma L.-J."/>
            <person name="Dead R."/>
            <person name="Young S.K."/>
            <person name="Zeng Q."/>
            <person name="Gargeya S."/>
            <person name="Fitzgerald M."/>
            <person name="Haas B."/>
            <person name="Abouelleil A."/>
            <person name="Alvarado L."/>
            <person name="Arachchi H.M."/>
            <person name="Berlin A."/>
            <person name="Brown A."/>
            <person name="Chapman S.B."/>
            <person name="Chen Z."/>
            <person name="Dunbar C."/>
            <person name="Freedman E."/>
            <person name="Gearin G."/>
            <person name="Gellesch M."/>
            <person name="Goldberg J."/>
            <person name="Griggs A."/>
            <person name="Gujja S."/>
            <person name="Heiman D."/>
            <person name="Howarth C."/>
            <person name="Larson L."/>
            <person name="Lui A."/>
            <person name="MacDonald P.J.P."/>
            <person name="Mehta T."/>
            <person name="Montmayeur A."/>
            <person name="Murphy C."/>
            <person name="Neiman D."/>
            <person name="Pearson M."/>
            <person name="Priest M."/>
            <person name="Roberts A."/>
            <person name="Saif S."/>
            <person name="Shea T."/>
            <person name="Shenoy N."/>
            <person name="Sisk P."/>
            <person name="Stolte C."/>
            <person name="Sykes S."/>
            <person name="Yandava C."/>
            <person name="Wortman J."/>
            <person name="Nusbaum C."/>
            <person name="Birren B."/>
        </authorList>
    </citation>
    <scope>NUCLEOTIDE SEQUENCE</scope>
    <source>
        <strain>70-15</strain>
    </source>
</reference>
<dbReference type="RefSeq" id="XP_003715187.1">
    <property type="nucleotide sequence ID" value="XM_003715139.1"/>
</dbReference>
<dbReference type="PANTHER" id="PTHR35394:SF5">
    <property type="entry name" value="DUF3176 DOMAIN-CONTAINING PROTEIN"/>
    <property type="match status" value="1"/>
</dbReference>
<feature type="compositionally biased region" description="Polar residues" evidence="1">
    <location>
        <begin position="172"/>
        <end position="188"/>
    </location>
</feature>
<organism evidence="3 4">
    <name type="scientific">Pyricularia oryzae (strain 70-15 / ATCC MYA-4617 / FGSC 8958)</name>
    <name type="common">Rice blast fungus</name>
    <name type="synonym">Magnaporthe oryzae</name>
    <dbReference type="NCBI Taxonomy" id="242507"/>
    <lineage>
        <taxon>Eukaryota</taxon>
        <taxon>Fungi</taxon>
        <taxon>Dikarya</taxon>
        <taxon>Ascomycota</taxon>
        <taxon>Pezizomycotina</taxon>
        <taxon>Sordariomycetes</taxon>
        <taxon>Sordariomycetidae</taxon>
        <taxon>Magnaporthales</taxon>
        <taxon>Pyriculariaceae</taxon>
        <taxon>Pyricularia</taxon>
    </lineage>
</organism>
<proteinExistence type="predicted"/>
<evidence type="ECO:0000313" key="4">
    <source>
        <dbReference type="Proteomes" id="UP000009058"/>
    </source>
</evidence>
<feature type="transmembrane region" description="Helical" evidence="2">
    <location>
        <begin position="254"/>
        <end position="278"/>
    </location>
</feature>
<reference evidence="3 4" key="1">
    <citation type="journal article" date="2005" name="Nature">
        <title>The genome sequence of the rice blast fungus Magnaporthe grisea.</title>
        <authorList>
            <person name="Dean R.A."/>
            <person name="Talbot N.J."/>
            <person name="Ebbole D.J."/>
            <person name="Farman M.L."/>
            <person name="Mitchell T.K."/>
            <person name="Orbach M.J."/>
            <person name="Thon M."/>
            <person name="Kulkarni R."/>
            <person name="Xu J.R."/>
            <person name="Pan H."/>
            <person name="Read N.D."/>
            <person name="Lee Y.H."/>
            <person name="Carbone I."/>
            <person name="Brown D."/>
            <person name="Oh Y.Y."/>
            <person name="Donofrio N."/>
            <person name="Jeong J.S."/>
            <person name="Soanes D.M."/>
            <person name="Djonovic S."/>
            <person name="Kolomiets E."/>
            <person name="Rehmeyer C."/>
            <person name="Li W."/>
            <person name="Harding M."/>
            <person name="Kim S."/>
            <person name="Lebrun M.H."/>
            <person name="Bohnert H."/>
            <person name="Coughlan S."/>
            <person name="Butler J."/>
            <person name="Calvo S."/>
            <person name="Ma L.J."/>
            <person name="Nicol R."/>
            <person name="Purcell S."/>
            <person name="Nusbaum C."/>
            <person name="Galagan J.E."/>
            <person name="Birren B.W."/>
        </authorList>
    </citation>
    <scope>NUCLEOTIDE SEQUENCE [LARGE SCALE GENOMIC DNA]</scope>
    <source>
        <strain evidence="4">70-15 / ATCC MYA-4617 / FGSC 8958</strain>
    </source>
</reference>
<keyword evidence="2" id="KW-1133">Transmembrane helix</keyword>
<dbReference type="eggNOG" id="ENOG502SNDZ">
    <property type="taxonomic scope" value="Eukaryota"/>
</dbReference>
<dbReference type="Pfam" id="PF11374">
    <property type="entry name" value="DUF3176"/>
    <property type="match status" value="1"/>
</dbReference>
<evidence type="ECO:0000256" key="2">
    <source>
        <dbReference type="SAM" id="Phobius"/>
    </source>
</evidence>
<sequence>MPLCLKLDQSAPGARSPPPKKGSKESGLRVFGPGRYFPYVLHLFSFSFNALRPQFDFAREREWDLCARWCGPLTSDPSAMSHRKEDDDLVSPVSPASVVFPIDQPGVPSRASSIDLVRDGSRSRIQEPVQEPFHFQMPIQVPRPSAAARRRSSQISPRTSFDNSQQQRQQQHFNQYRSRADSTAQAQHSESRAPPNLNTYQFQQQNQTQHQYEQSSIYGDYKPTARVARSDSTASTICPTEPPSKWAYMTQDGWFFETASLVFSLLCVVGILVILILIQGKRVDDWPVILTPNTFVSLLSTLSKAALLVPVANSIGQLKWLHFEKGRPRRLVDLEVFDGATRGPAGAMSLLWHSSTRSSVAVVGSVITILALLADPFSQQAINITSQKGEAPSGIAMFANATVYDSGASVRGQQSTVNPDASMYGAVLSGVFTATPANLGFVCTTSSCNWPGSYPFLGVRSSCSNVTHLTVEDCSTPGSDGQFQCSYATPGNFTIQTKTFLDQGTLRSTVLNSVSATQLSSRDAQLARYAVWKRQTDQNSPWEVTECTLSFAAYYYGNISVIKNRLLVGASVVYPLRGPPGPDFDNARGKAQVMWRFMPNMTNSLEDDQTMGFEAGGKVSRGPEEWRQGLAPVEMMVGLGDFMEARGILSREVFTANLEEPQPIDSVDNDARGVARTVLATDDTSMLSRRLARSMTERLRRGGNGNSSPTAQSPLVRGIAMEIAAFYTVSWGFFVYLPSLIVVATILLLITVYQVSRHEARESKSAGLDASANMPRYKNSSVALLLNNLQGYEGSSRVEAAKSTRAGMKTLAEKEFVLKWRDGFVRAGVPET</sequence>
<gene>
    <name evidence="3" type="ORF">MGG_08207</name>
</gene>
<accession>G4MZA7</accession>
<keyword evidence="2" id="KW-0472">Membrane</keyword>
<feature type="region of interest" description="Disordered" evidence="1">
    <location>
        <begin position="7"/>
        <end position="27"/>
    </location>
</feature>
<keyword evidence="4" id="KW-1185">Reference proteome</keyword>
<dbReference type="InParanoid" id="G4MZA7"/>
<dbReference type="Proteomes" id="UP000009058">
    <property type="component" value="Chromosome 2"/>
</dbReference>
<feature type="transmembrane region" description="Helical" evidence="2">
    <location>
        <begin position="731"/>
        <end position="755"/>
    </location>
</feature>
<dbReference type="GeneID" id="2678258"/>